<feature type="region of interest" description="Disordered" evidence="1">
    <location>
        <begin position="104"/>
        <end position="129"/>
    </location>
</feature>
<gene>
    <name evidence="2" type="ORF">S12H4_04818</name>
</gene>
<evidence type="ECO:0000313" key="2">
    <source>
        <dbReference type="EMBL" id="GAI60780.1"/>
    </source>
</evidence>
<accession>X1RCA5</accession>
<comment type="caution">
    <text evidence="2">The sequence shown here is derived from an EMBL/GenBank/DDBJ whole genome shotgun (WGS) entry which is preliminary data.</text>
</comment>
<protein>
    <submittedName>
        <fullName evidence="2">Uncharacterized protein</fullName>
    </submittedName>
</protein>
<dbReference type="AlphaFoldDB" id="X1RCA5"/>
<proteinExistence type="predicted"/>
<feature type="compositionally biased region" description="Basic and acidic residues" evidence="1">
    <location>
        <begin position="118"/>
        <end position="129"/>
    </location>
</feature>
<dbReference type="EMBL" id="BARW01001529">
    <property type="protein sequence ID" value="GAI60780.1"/>
    <property type="molecule type" value="Genomic_DNA"/>
</dbReference>
<name>X1RCA5_9ZZZZ</name>
<reference evidence="2" key="1">
    <citation type="journal article" date="2014" name="Front. Microbiol.">
        <title>High frequency of phylogenetically diverse reductive dehalogenase-homologous genes in deep subseafloor sedimentary metagenomes.</title>
        <authorList>
            <person name="Kawai M."/>
            <person name="Futagami T."/>
            <person name="Toyoda A."/>
            <person name="Takaki Y."/>
            <person name="Nishi S."/>
            <person name="Hori S."/>
            <person name="Arai W."/>
            <person name="Tsubouchi T."/>
            <person name="Morono Y."/>
            <person name="Uchiyama I."/>
            <person name="Ito T."/>
            <person name="Fujiyama A."/>
            <person name="Inagaki F."/>
            <person name="Takami H."/>
        </authorList>
    </citation>
    <scope>NUCLEOTIDE SEQUENCE</scope>
    <source>
        <strain evidence="2">Expedition CK06-06</strain>
    </source>
</reference>
<sequence>MTEEKRQCPEFSMEEWIRQDDPLKDDPEHCRACRLDVPANWYFDELQEKGHRDLAAVLEHIVAREEDPDMPLILCREFDIIKAVVEEPLRERLKDFDCATQAFNPDDVVEDEEATASKSREEGTQSGKD</sequence>
<evidence type="ECO:0000256" key="1">
    <source>
        <dbReference type="SAM" id="MobiDB-lite"/>
    </source>
</evidence>
<organism evidence="2">
    <name type="scientific">marine sediment metagenome</name>
    <dbReference type="NCBI Taxonomy" id="412755"/>
    <lineage>
        <taxon>unclassified sequences</taxon>
        <taxon>metagenomes</taxon>
        <taxon>ecological metagenomes</taxon>
    </lineage>
</organism>